<dbReference type="Gene3D" id="1.20.1530.20">
    <property type="match status" value="1"/>
</dbReference>
<evidence type="ECO:0000256" key="3">
    <source>
        <dbReference type="ARBA" id="ARBA00022448"/>
    </source>
</evidence>
<feature type="transmembrane region" description="Helical" evidence="8">
    <location>
        <begin position="35"/>
        <end position="52"/>
    </location>
</feature>
<keyword evidence="6 8" id="KW-1133">Transmembrane helix</keyword>
<dbReference type="EMBL" id="VLKU01000013">
    <property type="protein sequence ID" value="TWI29680.1"/>
    <property type="molecule type" value="Genomic_DNA"/>
</dbReference>
<evidence type="ECO:0000256" key="8">
    <source>
        <dbReference type="SAM" id="Phobius"/>
    </source>
</evidence>
<dbReference type="GO" id="GO:0005886">
    <property type="term" value="C:plasma membrane"/>
    <property type="evidence" value="ECO:0007669"/>
    <property type="project" value="UniProtKB-SubCell"/>
</dbReference>
<evidence type="ECO:0000256" key="6">
    <source>
        <dbReference type="ARBA" id="ARBA00022989"/>
    </source>
</evidence>
<dbReference type="Proteomes" id="UP000316225">
    <property type="component" value="Unassembled WGS sequence"/>
</dbReference>
<feature type="transmembrane region" description="Helical" evidence="8">
    <location>
        <begin position="204"/>
        <end position="224"/>
    </location>
</feature>
<feature type="transmembrane region" description="Helical" evidence="8">
    <location>
        <begin position="64"/>
        <end position="83"/>
    </location>
</feature>
<keyword evidence="5 8" id="KW-0812">Transmembrane</keyword>
<keyword evidence="10" id="KW-1185">Reference proteome</keyword>
<feature type="transmembrane region" description="Helical" evidence="8">
    <location>
        <begin position="290"/>
        <end position="312"/>
    </location>
</feature>
<feature type="transmembrane region" description="Helical" evidence="8">
    <location>
        <begin position="264"/>
        <end position="283"/>
    </location>
</feature>
<feature type="transmembrane region" description="Helical" evidence="8">
    <location>
        <begin position="95"/>
        <end position="115"/>
    </location>
</feature>
<evidence type="ECO:0000313" key="9">
    <source>
        <dbReference type="EMBL" id="TWI29680.1"/>
    </source>
</evidence>
<organism evidence="9 10">
    <name type="scientific">Paracoccus sulfuroxidans</name>
    <dbReference type="NCBI Taxonomy" id="384678"/>
    <lineage>
        <taxon>Bacteria</taxon>
        <taxon>Pseudomonadati</taxon>
        <taxon>Pseudomonadota</taxon>
        <taxon>Alphaproteobacteria</taxon>
        <taxon>Rhodobacterales</taxon>
        <taxon>Paracoccaceae</taxon>
        <taxon>Paracoccus</taxon>
    </lineage>
</organism>
<dbReference type="Pfam" id="PF03547">
    <property type="entry name" value="Mem_trans"/>
    <property type="match status" value="1"/>
</dbReference>
<dbReference type="RefSeq" id="WP_145399563.1">
    <property type="nucleotide sequence ID" value="NZ_VLKU01000013.1"/>
</dbReference>
<keyword evidence="3" id="KW-0813">Transport</keyword>
<evidence type="ECO:0000256" key="5">
    <source>
        <dbReference type="ARBA" id="ARBA00022692"/>
    </source>
</evidence>
<evidence type="ECO:0000256" key="7">
    <source>
        <dbReference type="ARBA" id="ARBA00023136"/>
    </source>
</evidence>
<feature type="transmembrane region" description="Helical" evidence="8">
    <location>
        <begin position="127"/>
        <end position="149"/>
    </location>
</feature>
<protein>
    <recommendedName>
        <fullName evidence="11">Malonate transporter</fullName>
    </recommendedName>
</protein>
<evidence type="ECO:0000256" key="2">
    <source>
        <dbReference type="ARBA" id="ARBA00010145"/>
    </source>
</evidence>
<reference evidence="9 10" key="1">
    <citation type="journal article" date="2015" name="Stand. Genomic Sci.">
        <title>Genomic Encyclopedia of Bacterial and Archaeal Type Strains, Phase III: the genomes of soil and plant-associated and newly described type strains.</title>
        <authorList>
            <person name="Whitman W.B."/>
            <person name="Woyke T."/>
            <person name="Klenk H.P."/>
            <person name="Zhou Y."/>
            <person name="Lilburn T.G."/>
            <person name="Beck B.J."/>
            <person name="De Vos P."/>
            <person name="Vandamme P."/>
            <person name="Eisen J.A."/>
            <person name="Garrity G."/>
            <person name="Hugenholtz P."/>
            <person name="Kyrpides N.C."/>
        </authorList>
    </citation>
    <scope>NUCLEOTIDE SEQUENCE [LARGE SCALE GENOMIC DNA]</scope>
    <source>
        <strain evidence="9 10">CGMCC 1.5364</strain>
    </source>
</reference>
<gene>
    <name evidence="9" type="ORF">IQ24_03496</name>
</gene>
<proteinExistence type="inferred from homology"/>
<evidence type="ECO:0000313" key="10">
    <source>
        <dbReference type="Proteomes" id="UP000316225"/>
    </source>
</evidence>
<dbReference type="InterPro" id="IPR038770">
    <property type="entry name" value="Na+/solute_symporter_sf"/>
</dbReference>
<feature type="transmembrane region" description="Helical" evidence="8">
    <location>
        <begin position="6"/>
        <end position="23"/>
    </location>
</feature>
<keyword evidence="4" id="KW-1003">Cell membrane</keyword>
<dbReference type="InterPro" id="IPR004776">
    <property type="entry name" value="Mem_transp_PIN-like"/>
</dbReference>
<dbReference type="OrthoDB" id="9810457at2"/>
<keyword evidence="7 8" id="KW-0472">Membrane</keyword>
<evidence type="ECO:0000256" key="1">
    <source>
        <dbReference type="ARBA" id="ARBA00004651"/>
    </source>
</evidence>
<comment type="similarity">
    <text evidence="2">Belongs to the auxin efflux carrier (TC 2.A.69) family.</text>
</comment>
<name>A0A562NC60_9RHOB</name>
<comment type="caution">
    <text evidence="9">The sequence shown here is derived from an EMBL/GenBank/DDBJ whole genome shotgun (WGS) entry which is preliminary data.</text>
</comment>
<evidence type="ECO:0008006" key="11">
    <source>
        <dbReference type="Google" id="ProtNLM"/>
    </source>
</evidence>
<feature type="transmembrane region" description="Helical" evidence="8">
    <location>
        <begin position="231"/>
        <end position="252"/>
    </location>
</feature>
<accession>A0A562NC60</accession>
<sequence length="314" mass="33736">MTILFDVILPVFIIIGFGYVVAWRKMFSEIAVDGLMRFAQNFAVPVLLFANISRLDLAGNFNAGMWIAFYTGAFLSYFIGWFVSGRYLGRNPEDAVAIGFVCLFSNSLLLGIPIMERAYGAEAIAGNLAIIAIHSPLLYTFGITMMEFTRARGQSLSVGRIALRALSGVLHTPLIIGILCGVAMNLLLQAGLVMPEGFWAATDMMARAALPAALFGLGGVLYRYRPEGDATAIALCCLCSLVIHPVITYGLGHLFALPQGAMRSAVITASMSPGINAYLFASIYDAGKRVAASSVLVGTALSILTIWFWLAILP</sequence>
<dbReference type="AlphaFoldDB" id="A0A562NC60"/>
<feature type="transmembrane region" description="Helical" evidence="8">
    <location>
        <begin position="161"/>
        <end position="184"/>
    </location>
</feature>
<dbReference type="PANTHER" id="PTHR36838:SF3">
    <property type="entry name" value="TRANSPORTER AUXIN EFFLUX CARRIER EC FAMILY"/>
    <property type="match status" value="1"/>
</dbReference>
<comment type="subcellular location">
    <subcellularLocation>
        <location evidence="1">Cell membrane</location>
        <topology evidence="1">Multi-pass membrane protein</topology>
    </subcellularLocation>
</comment>
<dbReference type="PANTHER" id="PTHR36838">
    <property type="entry name" value="AUXIN EFFLUX CARRIER FAMILY PROTEIN"/>
    <property type="match status" value="1"/>
</dbReference>
<evidence type="ECO:0000256" key="4">
    <source>
        <dbReference type="ARBA" id="ARBA00022475"/>
    </source>
</evidence>
<dbReference type="GO" id="GO:0055085">
    <property type="term" value="P:transmembrane transport"/>
    <property type="evidence" value="ECO:0007669"/>
    <property type="project" value="InterPro"/>
</dbReference>